<dbReference type="PANTHER" id="PTHR42781">
    <property type="entry name" value="SPERMIDINE/PUTRESCINE IMPORT ATP-BINDING PROTEIN POTA"/>
    <property type="match status" value="1"/>
</dbReference>
<dbReference type="Proteomes" id="UP000076490">
    <property type="component" value="Unassembled WGS sequence"/>
</dbReference>
<dbReference type="InterPro" id="IPR027417">
    <property type="entry name" value="P-loop_NTPase"/>
</dbReference>
<evidence type="ECO:0000256" key="6">
    <source>
        <dbReference type="ARBA" id="ARBA00022967"/>
    </source>
</evidence>
<dbReference type="InterPro" id="IPR017871">
    <property type="entry name" value="ABC_transporter-like_CS"/>
</dbReference>
<dbReference type="Pfam" id="PF00005">
    <property type="entry name" value="ABC_tran"/>
    <property type="match status" value="1"/>
</dbReference>
<evidence type="ECO:0000259" key="8">
    <source>
        <dbReference type="PROSITE" id="PS50893"/>
    </source>
</evidence>
<dbReference type="PROSITE" id="PS00211">
    <property type="entry name" value="ABC_TRANSPORTER_1"/>
    <property type="match status" value="1"/>
</dbReference>
<evidence type="ECO:0000256" key="3">
    <source>
        <dbReference type="ARBA" id="ARBA00022519"/>
    </source>
</evidence>
<reference evidence="9 10" key="1">
    <citation type="submission" date="2016-01" db="EMBL/GenBank/DDBJ databases">
        <title>Whole genome sequencing of Bhargavaea cecembensis T14.</title>
        <authorList>
            <person name="Hong K.W."/>
        </authorList>
    </citation>
    <scope>NUCLEOTIDE SEQUENCE [LARGE SCALE GENOMIC DNA]</scope>
    <source>
        <strain evidence="9 10">T14</strain>
    </source>
</reference>
<evidence type="ECO:0000256" key="1">
    <source>
        <dbReference type="ARBA" id="ARBA00022448"/>
    </source>
</evidence>
<dbReference type="InterPro" id="IPR003593">
    <property type="entry name" value="AAA+_ATPase"/>
</dbReference>
<evidence type="ECO:0000313" key="10">
    <source>
        <dbReference type="Proteomes" id="UP000076490"/>
    </source>
</evidence>
<dbReference type="PROSITE" id="PS50893">
    <property type="entry name" value="ABC_TRANSPORTER_2"/>
    <property type="match status" value="1"/>
</dbReference>
<feature type="domain" description="ABC transporter" evidence="8">
    <location>
        <begin position="3"/>
        <end position="241"/>
    </location>
</feature>
<organism evidence="9 10">
    <name type="scientific">Bhargavaea cecembensis</name>
    <dbReference type="NCBI Taxonomy" id="394098"/>
    <lineage>
        <taxon>Bacteria</taxon>
        <taxon>Bacillati</taxon>
        <taxon>Bacillota</taxon>
        <taxon>Bacilli</taxon>
        <taxon>Bacillales</taxon>
        <taxon>Caryophanaceae</taxon>
        <taxon>Bhargavaea</taxon>
    </lineage>
</organism>
<proteinExistence type="predicted"/>
<dbReference type="InterPro" id="IPR003439">
    <property type="entry name" value="ABC_transporter-like_ATP-bd"/>
</dbReference>
<evidence type="ECO:0000256" key="5">
    <source>
        <dbReference type="ARBA" id="ARBA00022840"/>
    </source>
</evidence>
<keyword evidence="5" id="KW-0067">ATP-binding</keyword>
<gene>
    <name evidence="9" type="ORF">AV656_06855</name>
</gene>
<dbReference type="Pfam" id="PF08402">
    <property type="entry name" value="TOBE_2"/>
    <property type="match status" value="1"/>
</dbReference>
<keyword evidence="2" id="KW-1003">Cell membrane</keyword>
<dbReference type="SUPFAM" id="SSF52540">
    <property type="entry name" value="P-loop containing nucleoside triphosphate hydrolases"/>
    <property type="match status" value="1"/>
</dbReference>
<dbReference type="Gene3D" id="3.40.50.300">
    <property type="entry name" value="P-loop containing nucleotide triphosphate hydrolases"/>
    <property type="match status" value="1"/>
</dbReference>
<dbReference type="InterPro" id="IPR013611">
    <property type="entry name" value="Transp-assoc_OB_typ2"/>
</dbReference>
<keyword evidence="6" id="KW-1278">Translocase</keyword>
<keyword evidence="7" id="KW-0472">Membrane</keyword>
<keyword evidence="4" id="KW-0547">Nucleotide-binding</keyword>
<dbReference type="GO" id="GO:0005524">
    <property type="term" value="F:ATP binding"/>
    <property type="evidence" value="ECO:0007669"/>
    <property type="project" value="UniProtKB-KW"/>
</dbReference>
<comment type="caution">
    <text evidence="9">The sequence shown here is derived from an EMBL/GenBank/DDBJ whole genome shotgun (WGS) entry which is preliminary data.</text>
</comment>
<dbReference type="InterPro" id="IPR008995">
    <property type="entry name" value="Mo/tungstate-bd_C_term_dom"/>
</dbReference>
<dbReference type="GO" id="GO:0140359">
    <property type="term" value="F:ABC-type transporter activity"/>
    <property type="evidence" value="ECO:0007669"/>
    <property type="project" value="UniProtKB-ARBA"/>
</dbReference>
<keyword evidence="1" id="KW-0813">Transport</keyword>
<evidence type="ECO:0000256" key="2">
    <source>
        <dbReference type="ARBA" id="ARBA00022475"/>
    </source>
</evidence>
<protein>
    <submittedName>
        <fullName evidence="9">Transporter</fullName>
    </submittedName>
</protein>
<dbReference type="GO" id="GO:0016887">
    <property type="term" value="F:ATP hydrolysis activity"/>
    <property type="evidence" value="ECO:0007669"/>
    <property type="project" value="InterPro"/>
</dbReference>
<dbReference type="InterPro" id="IPR050093">
    <property type="entry name" value="ABC_SmlMolc_Importer"/>
</dbReference>
<evidence type="ECO:0000313" key="9">
    <source>
        <dbReference type="EMBL" id="KZE38620.1"/>
    </source>
</evidence>
<dbReference type="FunFam" id="3.40.50.300:FF:000042">
    <property type="entry name" value="Maltose/maltodextrin ABC transporter, ATP-binding protein"/>
    <property type="match status" value="1"/>
</dbReference>
<dbReference type="OrthoDB" id="9790614at2"/>
<evidence type="ECO:0000256" key="7">
    <source>
        <dbReference type="ARBA" id="ARBA00023136"/>
    </source>
</evidence>
<keyword evidence="3" id="KW-0997">Cell inner membrane</keyword>
<dbReference type="SUPFAM" id="SSF50331">
    <property type="entry name" value="MOP-like"/>
    <property type="match status" value="1"/>
</dbReference>
<dbReference type="EMBL" id="LQNT01000009">
    <property type="protein sequence ID" value="KZE38620.1"/>
    <property type="molecule type" value="Genomic_DNA"/>
</dbReference>
<evidence type="ECO:0000256" key="4">
    <source>
        <dbReference type="ARBA" id="ARBA00022741"/>
    </source>
</evidence>
<dbReference type="AlphaFoldDB" id="A0A161SSS5"/>
<dbReference type="SMART" id="SM00382">
    <property type="entry name" value="AAA"/>
    <property type="match status" value="1"/>
</dbReference>
<accession>A0A161SSS5</accession>
<sequence length="358" mass="38762">MKTELTGILKTFGETDALKGIDLEIGEGEFVAIVGPSGCGKTTLLRLIAGFEIPSEGEIRMGGRTVAGVGIAVPPEKRDLGMVFQSFALWPHMTVSEQVAFPLRHHRFIDPALKHDAAGRVRQMLSMVGLAQYGSRMPSELSGGQKQRVAIARALAPNPSLLLMDEPLSSLDARLRLELRNEIQTIHRQTGTSIVYVTHDQDEALAMADRIVVMNSGRIEQAGPPEEIYLRPETPFVATFIGKANLIPGNWRDGCFHPFGSPQIAWAVPGVAPAFRDAGLCPLRPEQLAFGTGEGIRGTVRNVLYLGREIHYTIDVGQQTVDLVTGLAGRLSAGDPVVLQYSATPAGSSPAMNEMEYR</sequence>
<dbReference type="GO" id="GO:0043190">
    <property type="term" value="C:ATP-binding cassette (ABC) transporter complex"/>
    <property type="evidence" value="ECO:0007669"/>
    <property type="project" value="InterPro"/>
</dbReference>
<dbReference type="PANTHER" id="PTHR42781:SF1">
    <property type="entry name" value="THIAMINE IMPORT ATP-BINDING PROTEIN THIQ"/>
    <property type="match status" value="1"/>
</dbReference>
<name>A0A161SSS5_9BACL</name>
<dbReference type="RefSeq" id="WP_063180296.1">
    <property type="nucleotide sequence ID" value="NZ_LQNT01000009.1"/>
</dbReference>